<sequence>MTAISVSANSSASASANPLTTLVTTLEGYLDGAVLLVRRTFFNEAPTVSSVQTISSETVGAISSTVEATDPDGDTLVYKVTEQPHYGTVTIDSATGAYTYTPDSDFTGIDSFTVSVTDTGTHINLLNWFRSASTSAAVGVYEDSAVTNHITFTFNYVSGSQYWSSASRAELAATAIYLSSYFVVSQPVTITYDVTGEYSVSGSTLASAGSDLISDAAGFWPTVVQNKIQTGVDSNGSAADGTITWNFGYSWGLGDSVSSSQYDFESTAMHELLHTFGFISVIDSAGNNTGNTYSTFDSFIVDSSGNSVFTGTTFKTSDNADLTGGKGSLFFGGANAKAAYGGVGVPVYTPRTWSSGSSMSHLDDNTFTGSLTQLMNAVSDTGIGVRILSNYEIAIMKDLGYTMVSQSAVGGLLFVSVMFVRRRKQRAPSLGETDNRQL</sequence>
<evidence type="ECO:0000313" key="3">
    <source>
        <dbReference type="Proteomes" id="UP001055337"/>
    </source>
</evidence>
<organism evidence="2 3">
    <name type="scientific">Mycolicibacterium crocinum</name>
    <dbReference type="NCBI Taxonomy" id="388459"/>
    <lineage>
        <taxon>Bacteria</taxon>
        <taxon>Bacillati</taxon>
        <taxon>Actinomycetota</taxon>
        <taxon>Actinomycetes</taxon>
        <taxon>Mycobacteriales</taxon>
        <taxon>Mycobacteriaceae</taxon>
        <taxon>Mycolicibacterium</taxon>
    </lineage>
</organism>
<dbReference type="RefSeq" id="WP_240176205.1">
    <property type="nucleotide sequence ID" value="NZ_CP092362.2"/>
</dbReference>
<keyword evidence="1" id="KW-0472">Membrane</keyword>
<keyword evidence="3" id="KW-1185">Reference proteome</keyword>
<dbReference type="EMBL" id="CP092362">
    <property type="protein sequence ID" value="ULN39228.1"/>
    <property type="molecule type" value="Genomic_DNA"/>
</dbReference>
<dbReference type="Pfam" id="PF17963">
    <property type="entry name" value="Big_9"/>
    <property type="match status" value="1"/>
</dbReference>
<feature type="transmembrane region" description="Helical" evidence="1">
    <location>
        <begin position="399"/>
        <end position="420"/>
    </location>
</feature>
<dbReference type="SUPFAM" id="SSF49313">
    <property type="entry name" value="Cadherin-like"/>
    <property type="match status" value="1"/>
</dbReference>
<protein>
    <submittedName>
        <fullName evidence="2">Ig-like domain-containing protein</fullName>
    </submittedName>
</protein>
<dbReference type="Gene3D" id="2.60.40.3440">
    <property type="match status" value="1"/>
</dbReference>
<keyword evidence="1" id="KW-0812">Transmembrane</keyword>
<proteinExistence type="predicted"/>
<accession>A0ABY3TGG2</accession>
<gene>
    <name evidence="2" type="ORF">MI149_15730</name>
</gene>
<dbReference type="Proteomes" id="UP001055337">
    <property type="component" value="Chromosome"/>
</dbReference>
<dbReference type="InterPro" id="IPR015919">
    <property type="entry name" value="Cadherin-like_sf"/>
</dbReference>
<evidence type="ECO:0000313" key="2">
    <source>
        <dbReference type="EMBL" id="ULN39228.1"/>
    </source>
</evidence>
<keyword evidence="1" id="KW-1133">Transmembrane helix</keyword>
<evidence type="ECO:0000256" key="1">
    <source>
        <dbReference type="SAM" id="Phobius"/>
    </source>
</evidence>
<reference evidence="2" key="1">
    <citation type="submission" date="2022-08" db="EMBL/GenBank/DDBJ databases">
        <title>Whole genome sequencing of non-tuberculosis mycobacteria type-strains.</title>
        <authorList>
            <person name="Igarashi Y."/>
            <person name="Osugi A."/>
            <person name="Mitarai S."/>
        </authorList>
    </citation>
    <scope>NUCLEOTIDE SEQUENCE</scope>
    <source>
        <strain evidence="2">JCM 16369</strain>
    </source>
</reference>
<name>A0ABY3TGG2_9MYCO</name>